<reference evidence="1" key="1">
    <citation type="journal article" date="2014" name="Front. Microbiol.">
        <title>High frequency of phylogenetically diverse reductive dehalogenase-homologous genes in deep subseafloor sedimentary metagenomes.</title>
        <authorList>
            <person name="Kawai M."/>
            <person name="Futagami T."/>
            <person name="Toyoda A."/>
            <person name="Takaki Y."/>
            <person name="Nishi S."/>
            <person name="Hori S."/>
            <person name="Arai W."/>
            <person name="Tsubouchi T."/>
            <person name="Morono Y."/>
            <person name="Uchiyama I."/>
            <person name="Ito T."/>
            <person name="Fujiyama A."/>
            <person name="Inagaki F."/>
            <person name="Takami H."/>
        </authorList>
    </citation>
    <scope>NUCLEOTIDE SEQUENCE</scope>
    <source>
        <strain evidence="1">Expedition CK06-06</strain>
    </source>
</reference>
<dbReference type="AlphaFoldDB" id="X1SRX1"/>
<gene>
    <name evidence="1" type="ORF">S06H3_65620</name>
</gene>
<accession>X1SRX1</accession>
<comment type="caution">
    <text evidence="1">The sequence shown here is derived from an EMBL/GenBank/DDBJ whole genome shotgun (WGS) entry which is preliminary data.</text>
</comment>
<feature type="non-terminal residue" evidence="1">
    <location>
        <position position="1"/>
    </location>
</feature>
<dbReference type="EMBL" id="BARV01044266">
    <property type="protein sequence ID" value="GAI70549.1"/>
    <property type="molecule type" value="Genomic_DNA"/>
</dbReference>
<organism evidence="1">
    <name type="scientific">marine sediment metagenome</name>
    <dbReference type="NCBI Taxonomy" id="412755"/>
    <lineage>
        <taxon>unclassified sequences</taxon>
        <taxon>metagenomes</taxon>
        <taxon>ecological metagenomes</taxon>
    </lineage>
</organism>
<name>X1SRX1_9ZZZZ</name>
<dbReference type="Gene3D" id="2.40.240.100">
    <property type="match status" value="1"/>
</dbReference>
<sequence>NLVNIPMNKTIQFERFGFVNPIKWEKDTLECYFTH</sequence>
<protein>
    <submittedName>
        <fullName evidence="1">Uncharacterized protein</fullName>
    </submittedName>
</protein>
<evidence type="ECO:0000313" key="1">
    <source>
        <dbReference type="EMBL" id="GAI70549.1"/>
    </source>
</evidence>
<proteinExistence type="predicted"/>